<name>A0A249DZS3_9ENTR</name>
<reference evidence="3" key="1">
    <citation type="submission" date="2016-06" db="EMBL/GenBank/DDBJ databases">
        <authorList>
            <person name="Chen W."/>
            <person name="Hasegawa D.K."/>
        </authorList>
    </citation>
    <scope>NUCLEOTIDE SEQUENCE [LARGE SCALE GENOMIC DNA]</scope>
    <source>
        <strain evidence="3">MEAM1</strain>
    </source>
</reference>
<accession>A0A249DZS3</accession>
<dbReference type="Pfam" id="PF16967">
    <property type="entry name" value="TcfC"/>
    <property type="match status" value="1"/>
</dbReference>
<evidence type="ECO:0000313" key="2">
    <source>
        <dbReference type="EMBL" id="ASX26755.1"/>
    </source>
</evidence>
<gene>
    <name evidence="2" type="ORF">BA171_06940</name>
</gene>
<dbReference type="AlphaFoldDB" id="A0A249DZS3"/>
<protein>
    <submittedName>
        <fullName evidence="2">CFA, I fimbrial subunit C usher protein</fullName>
    </submittedName>
</protein>
<dbReference type="OrthoDB" id="6730090at2"/>
<organism evidence="2 3">
    <name type="scientific">Candidatus Hamiltonella defensa</name>
    <name type="common">Bemisia tabaci</name>
    <dbReference type="NCBI Taxonomy" id="672795"/>
    <lineage>
        <taxon>Bacteria</taxon>
        <taxon>Pseudomonadati</taxon>
        <taxon>Pseudomonadota</taxon>
        <taxon>Gammaproteobacteria</taxon>
        <taxon>Enterobacterales</taxon>
        <taxon>Enterobacteriaceae</taxon>
        <taxon>aphid secondary symbionts</taxon>
        <taxon>Candidatus Williamhamiltonella</taxon>
    </lineage>
</organism>
<reference evidence="2 3" key="2">
    <citation type="submission" date="2017-09" db="EMBL/GenBank/DDBJ databases">
        <title>The genome of whitefly Bemisia tabaci, a global crop pest, provides novel insights into virus transmission, host adaptation and insecticide resistance.</title>
        <authorList>
            <person name="Kaur N."/>
            <person name="Kliot A."/>
            <person name="Pinheiro P.V."/>
            <person name="Luan J."/>
            <person name="Zheng Y."/>
            <person name="Liu W."/>
            <person name="Sun H."/>
            <person name="Yang X."/>
            <person name="Xu Y."/>
            <person name="Luo Y."/>
            <person name="Kruse A."/>
            <person name="Fisher T.W."/>
            <person name="Nelson D.R."/>
            <person name="Elimelech M."/>
            <person name="MacCoss M."/>
            <person name="Johnson R."/>
            <person name="Cohen E."/>
            <person name="Hunter W.B."/>
            <person name="Brown J.K."/>
            <person name="Jander G."/>
            <person name="Cilia M."/>
            <person name="Douglas A.E."/>
            <person name="Ghanim M."/>
            <person name="Simmons A.M."/>
            <person name="Wintermantel W.M."/>
            <person name="Ling K.-S."/>
            <person name="Fei Z."/>
        </authorList>
    </citation>
    <scope>NUCLEOTIDE SEQUENCE [LARGE SCALE GENOMIC DNA]</scope>
    <source>
        <strain evidence="2 3">MEAM1</strain>
    </source>
</reference>
<dbReference type="InterPro" id="IPR032636">
    <property type="entry name" value="Pilus_assem_E-set-like_dom"/>
</dbReference>
<dbReference type="Pfam" id="PF15976">
    <property type="entry name" value="CooC_C"/>
    <property type="match status" value="1"/>
</dbReference>
<proteinExistence type="predicted"/>
<keyword evidence="1" id="KW-0732">Signal</keyword>
<dbReference type="Proteomes" id="UP000216438">
    <property type="component" value="Chromosome"/>
</dbReference>
<dbReference type="EMBL" id="CP016303">
    <property type="protein sequence ID" value="ASX26755.1"/>
    <property type="molecule type" value="Genomic_DNA"/>
</dbReference>
<dbReference type="InterPro" id="IPR031917">
    <property type="entry name" value="Pilus_assem_C"/>
</dbReference>
<evidence type="ECO:0000313" key="3">
    <source>
        <dbReference type="Proteomes" id="UP000216438"/>
    </source>
</evidence>
<sequence length="811" mass="90007">MKKYLPVLLTITPLFAPAQEMTLASHMRGLPDDFKQYFYDSELIVQVYLNDTALFDAAISLKENGEIRLIRVVDTSYQADDVDPDIKARWADVLKQGVSVGQCTQNCPSGLMAVEYRLDNSVLKLYTSQYEKGQVKTDFISLPKDMPGGVMMYNTVSARGTSHKERSWGINSTLKSSFAGWSQNASFYSSGTGEGHHRKSSSSLYQLFSQKELQGSFVRLGLFTPSSDTSNVQTSGFGDHSVVGAMWGTSDTLLIRQDSVSAFPVYVTGRNQSIAEVWQNERLIYTQQLQSGIQALDTRQLPNGIYDITIKIIENGQTVDTQKAQIYKPQGWNDPDKRWRLNFWGGQRRIFGTSSHHEQKNNPFTVGGEVDILAHPRAIVGLSGALAEKETHVGTRANITISENDRLFTQYTLSNTQEHLSKNTTIHYYRKIPIGSAGLYWRSTNKKYHDQKTRSRERQHTWGTNLSLRLPWSTSLMLSAEYVDRIQNKGFGADISLSKSTQISGHNTNFRLSGYHRPGFHKKERDQGVSFGVSIALAPANRHRISAETGLNQHQNYSSLKYQWEPGDDDNPIRTLGAGVSQSSINTIISTNGAIEARYLSGNVYTQHHIQGSSHTVGGNFSQVFVLGGGKVGATNGNNRIESALIVDVDADDDSTSILASGNIGEKRLFKGKNIVPIQLWEKNNIQFTARGGEGVQVFPDHHSVQMNRGSVKYLKVKAMKTFTLVGMLKDEQGNVLKNRYVSSDVAGAMINADGVLTLDAGVSNRLLTVTEKEGRPKMQCSLPSEMDKKKQIHFINTVLCKAVSAGEEKS</sequence>
<evidence type="ECO:0000256" key="1">
    <source>
        <dbReference type="ARBA" id="ARBA00022729"/>
    </source>
</evidence>